<dbReference type="InterPro" id="IPR007272">
    <property type="entry name" value="Sulf_transp_TsuA/YedE"/>
</dbReference>
<protein>
    <recommendedName>
        <fullName evidence="11">Sulphur transport domain-containing protein</fullName>
    </recommendedName>
</protein>
<keyword evidence="6 8" id="KW-1133">Transmembrane helix</keyword>
<comment type="caution">
    <text evidence="9">The sequence shown here is derived from an EMBL/GenBank/DDBJ whole genome shotgun (WGS) entry which is preliminary data.</text>
</comment>
<keyword evidence="4" id="KW-0997">Cell inner membrane</keyword>
<feature type="transmembrane region" description="Helical" evidence="8">
    <location>
        <begin position="132"/>
        <end position="149"/>
    </location>
</feature>
<evidence type="ECO:0000256" key="8">
    <source>
        <dbReference type="SAM" id="Phobius"/>
    </source>
</evidence>
<dbReference type="Pfam" id="PF04143">
    <property type="entry name" value="Sulf_transp"/>
    <property type="match status" value="1"/>
</dbReference>
<dbReference type="EMBL" id="BLLK01000075">
    <property type="protein sequence ID" value="GFH61703.1"/>
    <property type="molecule type" value="Genomic_DNA"/>
</dbReference>
<sequence length="369" mass="39047">MLNFTPLESTAGGALIGLSATTLLLGNGDILGCSGIVSSLVLKPMEAISNPQNKWKLVFLSSFLVTSNLYHIFILEGDASVHKVPEEGSIRVINDLAYVVGGFLVGIGTRLGNGCTSGHGICGLARFSKRSFAAVMTFMATGIGMASFVADKDVFSSASNDLTWVPNEISKQVSSSVVALFATSAASVLAKSCVKTRPSSDTKKSTENDERQRKIGLKKSIIGAVAGSLFSAGLALSGMIKQYKVLGFLNLSDISKWDPSLMFVMGGGLIISFGGYQFVKGHGIFRKEKALTCPPLLGDQCKFNVPTNTKIDKQLILGSAMFGMGWGIAGLCPGPALFSFATGFPKVMMLWWPSNLVGTVIGEQAKKLF</sequence>
<dbReference type="InterPro" id="IPR046513">
    <property type="entry name" value="DUF6691"/>
</dbReference>
<keyword evidence="2" id="KW-0813">Transport</keyword>
<dbReference type="GO" id="GO:0005886">
    <property type="term" value="C:plasma membrane"/>
    <property type="evidence" value="ECO:0007669"/>
    <property type="project" value="UniProtKB-SubCell"/>
</dbReference>
<evidence type="ECO:0000256" key="1">
    <source>
        <dbReference type="ARBA" id="ARBA00004429"/>
    </source>
</evidence>
<dbReference type="Pfam" id="PF20398">
    <property type="entry name" value="DUF6691"/>
    <property type="match status" value="1"/>
</dbReference>
<feature type="transmembrane region" description="Helical" evidence="8">
    <location>
        <begin position="169"/>
        <end position="190"/>
    </location>
</feature>
<organism evidence="9 10">
    <name type="scientific">Chaetoceros tenuissimus</name>
    <dbReference type="NCBI Taxonomy" id="426638"/>
    <lineage>
        <taxon>Eukaryota</taxon>
        <taxon>Sar</taxon>
        <taxon>Stramenopiles</taxon>
        <taxon>Ochrophyta</taxon>
        <taxon>Bacillariophyta</taxon>
        <taxon>Coscinodiscophyceae</taxon>
        <taxon>Chaetocerotophycidae</taxon>
        <taxon>Chaetocerotales</taxon>
        <taxon>Chaetocerotaceae</taxon>
        <taxon>Chaetoceros</taxon>
    </lineage>
</organism>
<evidence type="ECO:0000313" key="10">
    <source>
        <dbReference type="Proteomes" id="UP001054902"/>
    </source>
</evidence>
<keyword evidence="7 8" id="KW-0472">Membrane</keyword>
<evidence type="ECO:0000313" key="9">
    <source>
        <dbReference type="EMBL" id="GFH61703.1"/>
    </source>
</evidence>
<evidence type="ECO:0000256" key="3">
    <source>
        <dbReference type="ARBA" id="ARBA00022475"/>
    </source>
</evidence>
<gene>
    <name evidence="9" type="ORF">CTEN210_18179</name>
</gene>
<evidence type="ECO:0000256" key="2">
    <source>
        <dbReference type="ARBA" id="ARBA00022448"/>
    </source>
</evidence>
<comment type="subcellular location">
    <subcellularLocation>
        <location evidence="1">Cell inner membrane</location>
        <topology evidence="1">Multi-pass membrane protein</topology>
    </subcellularLocation>
</comment>
<dbReference type="Proteomes" id="UP001054902">
    <property type="component" value="Unassembled WGS sequence"/>
</dbReference>
<feature type="transmembrane region" description="Helical" evidence="8">
    <location>
        <begin position="315"/>
        <end position="341"/>
    </location>
</feature>
<evidence type="ECO:0008006" key="11">
    <source>
        <dbReference type="Google" id="ProtNLM"/>
    </source>
</evidence>
<feature type="transmembrane region" description="Helical" evidence="8">
    <location>
        <begin position="57"/>
        <end position="75"/>
    </location>
</feature>
<keyword evidence="5 8" id="KW-0812">Transmembrane</keyword>
<dbReference type="AlphaFoldDB" id="A0AAD3DC75"/>
<proteinExistence type="predicted"/>
<evidence type="ECO:0000256" key="7">
    <source>
        <dbReference type="ARBA" id="ARBA00023136"/>
    </source>
</evidence>
<evidence type="ECO:0000256" key="5">
    <source>
        <dbReference type="ARBA" id="ARBA00022692"/>
    </source>
</evidence>
<evidence type="ECO:0000256" key="4">
    <source>
        <dbReference type="ARBA" id="ARBA00022519"/>
    </source>
</evidence>
<accession>A0AAD3DC75</accession>
<dbReference type="PANTHER" id="PTHR30574:SF1">
    <property type="entry name" value="SULPHUR TRANSPORT DOMAIN-CONTAINING PROTEIN"/>
    <property type="match status" value="1"/>
</dbReference>
<evidence type="ECO:0000256" key="6">
    <source>
        <dbReference type="ARBA" id="ARBA00022989"/>
    </source>
</evidence>
<keyword evidence="10" id="KW-1185">Reference proteome</keyword>
<dbReference type="PANTHER" id="PTHR30574">
    <property type="entry name" value="INNER MEMBRANE PROTEIN YEDE"/>
    <property type="match status" value="1"/>
</dbReference>
<keyword evidence="3" id="KW-1003">Cell membrane</keyword>
<feature type="transmembrane region" description="Helical" evidence="8">
    <location>
        <begin position="12"/>
        <end position="37"/>
    </location>
</feature>
<feature type="transmembrane region" description="Helical" evidence="8">
    <location>
        <begin position="95"/>
        <end position="112"/>
    </location>
</feature>
<feature type="transmembrane region" description="Helical" evidence="8">
    <location>
        <begin position="221"/>
        <end position="240"/>
    </location>
</feature>
<feature type="transmembrane region" description="Helical" evidence="8">
    <location>
        <begin position="260"/>
        <end position="279"/>
    </location>
</feature>
<reference evidence="9 10" key="1">
    <citation type="journal article" date="2021" name="Sci. Rep.">
        <title>The genome of the diatom Chaetoceros tenuissimus carries an ancient integrated fragment of an extant virus.</title>
        <authorList>
            <person name="Hongo Y."/>
            <person name="Kimura K."/>
            <person name="Takaki Y."/>
            <person name="Yoshida Y."/>
            <person name="Baba S."/>
            <person name="Kobayashi G."/>
            <person name="Nagasaki K."/>
            <person name="Hano T."/>
            <person name="Tomaru Y."/>
        </authorList>
    </citation>
    <scope>NUCLEOTIDE SEQUENCE [LARGE SCALE GENOMIC DNA]</scope>
    <source>
        <strain evidence="9 10">NIES-3715</strain>
    </source>
</reference>
<name>A0AAD3DC75_9STRA</name>